<dbReference type="Proteomes" id="UP000054560">
    <property type="component" value="Unassembled WGS sequence"/>
</dbReference>
<dbReference type="GeneID" id="25916683"/>
<feature type="non-terminal residue" evidence="2">
    <location>
        <position position="76"/>
    </location>
</feature>
<sequence length="76" mass="8872">MAPIGAQWLLFAAMMQNVEALNLMTMTLLMTMMALPYSHFIRCSMMIWLQTLVMFKLLYRLPIVQSYFTHLHVDSA</sequence>
<feature type="signal peptide" evidence="1">
    <location>
        <begin position="1"/>
        <end position="20"/>
    </location>
</feature>
<feature type="chain" id="PRO_5005538386" evidence="1">
    <location>
        <begin position="21"/>
        <end position="76"/>
    </location>
</feature>
<accession>A0A0L0F4Z7</accession>
<dbReference type="EMBL" id="KQ249127">
    <property type="protein sequence ID" value="KNC71283.1"/>
    <property type="molecule type" value="Genomic_DNA"/>
</dbReference>
<organism evidence="2 3">
    <name type="scientific">Sphaeroforma arctica JP610</name>
    <dbReference type="NCBI Taxonomy" id="667725"/>
    <lineage>
        <taxon>Eukaryota</taxon>
        <taxon>Ichthyosporea</taxon>
        <taxon>Ichthyophonida</taxon>
        <taxon>Sphaeroforma</taxon>
    </lineage>
</organism>
<dbReference type="RefSeq" id="XP_014145185.1">
    <property type="nucleotide sequence ID" value="XM_014289710.1"/>
</dbReference>
<keyword evidence="1" id="KW-0732">Signal</keyword>
<proteinExistence type="predicted"/>
<evidence type="ECO:0000313" key="2">
    <source>
        <dbReference type="EMBL" id="KNC71283.1"/>
    </source>
</evidence>
<keyword evidence="3" id="KW-1185">Reference proteome</keyword>
<protein>
    <submittedName>
        <fullName evidence="2">Uncharacterized protein</fullName>
    </submittedName>
</protein>
<evidence type="ECO:0000313" key="3">
    <source>
        <dbReference type="Proteomes" id="UP000054560"/>
    </source>
</evidence>
<gene>
    <name evidence="2" type="ORF">SARC_16179</name>
</gene>
<evidence type="ECO:0000256" key="1">
    <source>
        <dbReference type="SAM" id="SignalP"/>
    </source>
</evidence>
<reference evidence="2 3" key="1">
    <citation type="submission" date="2011-02" db="EMBL/GenBank/DDBJ databases">
        <title>The Genome Sequence of Sphaeroforma arctica JP610.</title>
        <authorList>
            <consortium name="The Broad Institute Genome Sequencing Platform"/>
            <person name="Russ C."/>
            <person name="Cuomo C."/>
            <person name="Young S.K."/>
            <person name="Zeng Q."/>
            <person name="Gargeya S."/>
            <person name="Alvarado L."/>
            <person name="Berlin A."/>
            <person name="Chapman S.B."/>
            <person name="Chen Z."/>
            <person name="Freedman E."/>
            <person name="Gellesch M."/>
            <person name="Goldberg J."/>
            <person name="Griggs A."/>
            <person name="Gujja S."/>
            <person name="Heilman E."/>
            <person name="Heiman D."/>
            <person name="Howarth C."/>
            <person name="Mehta T."/>
            <person name="Neiman D."/>
            <person name="Pearson M."/>
            <person name="Roberts A."/>
            <person name="Saif S."/>
            <person name="Shea T."/>
            <person name="Shenoy N."/>
            <person name="Sisk P."/>
            <person name="Stolte C."/>
            <person name="Sykes S."/>
            <person name="White J."/>
            <person name="Yandava C."/>
            <person name="Burger G."/>
            <person name="Gray M.W."/>
            <person name="Holland P.W.H."/>
            <person name="King N."/>
            <person name="Lang F.B.F."/>
            <person name="Roger A.J."/>
            <person name="Ruiz-Trillo I."/>
            <person name="Haas B."/>
            <person name="Nusbaum C."/>
            <person name="Birren B."/>
        </authorList>
    </citation>
    <scope>NUCLEOTIDE SEQUENCE [LARGE SCALE GENOMIC DNA]</scope>
    <source>
        <strain evidence="2 3">JP610</strain>
    </source>
</reference>
<dbReference type="AlphaFoldDB" id="A0A0L0F4Z7"/>
<name>A0A0L0F4Z7_9EUKA</name>